<accession>A0ABU3NKQ7</accession>
<keyword evidence="2" id="KW-0812">Transmembrane</keyword>
<gene>
    <name evidence="4" type="ORF">QYE77_03905</name>
</gene>
<feature type="transmembrane region" description="Helical" evidence="2">
    <location>
        <begin position="174"/>
        <end position="195"/>
    </location>
</feature>
<keyword evidence="5" id="KW-1185">Reference proteome</keyword>
<reference evidence="4 5" key="1">
    <citation type="submission" date="2023-07" db="EMBL/GenBank/DDBJ databases">
        <title>Novel species of Thermanaerothrix with wide hydrolytic capabilities.</title>
        <authorList>
            <person name="Zayulina K.S."/>
            <person name="Podosokorskaya O.A."/>
            <person name="Elcheninov A.G."/>
        </authorList>
    </citation>
    <scope>NUCLEOTIDE SEQUENCE [LARGE SCALE GENOMIC DNA]</scope>
    <source>
        <strain evidence="4 5">4228-RoL</strain>
    </source>
</reference>
<feature type="transmembrane region" description="Helical" evidence="2">
    <location>
        <begin position="297"/>
        <end position="315"/>
    </location>
</feature>
<feature type="compositionally biased region" description="Basic and acidic residues" evidence="1">
    <location>
        <begin position="337"/>
        <end position="354"/>
    </location>
</feature>
<dbReference type="InterPro" id="IPR058486">
    <property type="entry name" value="DUF8173"/>
</dbReference>
<proteinExistence type="predicted"/>
<evidence type="ECO:0000313" key="4">
    <source>
        <dbReference type="EMBL" id="MDT8897399.1"/>
    </source>
</evidence>
<feature type="transmembrane region" description="Helical" evidence="2">
    <location>
        <begin position="238"/>
        <end position="259"/>
    </location>
</feature>
<dbReference type="Proteomes" id="UP001254165">
    <property type="component" value="Unassembled WGS sequence"/>
</dbReference>
<evidence type="ECO:0000313" key="5">
    <source>
        <dbReference type="Proteomes" id="UP001254165"/>
    </source>
</evidence>
<feature type="transmembrane region" description="Helical" evidence="2">
    <location>
        <begin position="207"/>
        <end position="232"/>
    </location>
</feature>
<dbReference type="Pfam" id="PF26514">
    <property type="entry name" value="DUF8173"/>
    <property type="match status" value="1"/>
</dbReference>
<keyword evidence="2" id="KW-0472">Membrane</keyword>
<organism evidence="4 5">
    <name type="scientific">Thermanaerothrix solaris</name>
    <dbReference type="NCBI Taxonomy" id="3058434"/>
    <lineage>
        <taxon>Bacteria</taxon>
        <taxon>Bacillati</taxon>
        <taxon>Chloroflexota</taxon>
        <taxon>Anaerolineae</taxon>
        <taxon>Anaerolineales</taxon>
        <taxon>Anaerolineaceae</taxon>
        <taxon>Thermanaerothrix</taxon>
    </lineage>
</organism>
<keyword evidence="2" id="KW-1133">Transmembrane helix</keyword>
<evidence type="ECO:0000256" key="1">
    <source>
        <dbReference type="SAM" id="MobiDB-lite"/>
    </source>
</evidence>
<feature type="transmembrane region" description="Helical" evidence="2">
    <location>
        <begin position="271"/>
        <end position="291"/>
    </location>
</feature>
<evidence type="ECO:0000259" key="3">
    <source>
        <dbReference type="Pfam" id="PF26514"/>
    </source>
</evidence>
<protein>
    <recommendedName>
        <fullName evidence="3">DUF8173 domain-containing protein</fullName>
    </recommendedName>
</protein>
<feature type="domain" description="DUF8173" evidence="3">
    <location>
        <begin position="177"/>
        <end position="317"/>
    </location>
</feature>
<dbReference type="EMBL" id="JAUHMF010000001">
    <property type="protein sequence ID" value="MDT8897399.1"/>
    <property type="molecule type" value="Genomic_DNA"/>
</dbReference>
<evidence type="ECO:0000256" key="2">
    <source>
        <dbReference type="SAM" id="Phobius"/>
    </source>
</evidence>
<name>A0ABU3NKQ7_9CHLR</name>
<sequence>MKAKTSEVWLASLISLILLLGIWQPALAFPPSSSMPQTYSRDRLVVGETFTLHSGETLEGDLVVIGGLADIQRGATVNGDVDLLGGSLKLAGEVVASINAVGATIELEDGAIIRGDIHAVASSISGLEKANLMGTLDTFTPTGNFWRMPAFHWQPWTNLPSEPFNFLQRTFLDLLRTLAVAILALLIALLLPTPLDRISQTLVHEPFLSGGLGLLTLLVMPAVIVVLFITIILIPVALVGIVILALALLLGWVAVGYEIGNRLAELFKSIWSPPLAAGIGTLVLGFVLYLLGFVFCLGGLLSFLIGCWGLGAVLLSRFGTQVFRTAPPTSLSSSALKDIHPSPTTHEEEIPPKE</sequence>
<dbReference type="RefSeq" id="WP_315624052.1">
    <property type="nucleotide sequence ID" value="NZ_JAUHMF010000001.1"/>
</dbReference>
<comment type="caution">
    <text evidence="4">The sequence shown here is derived from an EMBL/GenBank/DDBJ whole genome shotgun (WGS) entry which is preliminary data.</text>
</comment>
<feature type="region of interest" description="Disordered" evidence="1">
    <location>
        <begin position="328"/>
        <end position="354"/>
    </location>
</feature>